<organism evidence="1 2">
    <name type="scientific">Absidia repens</name>
    <dbReference type="NCBI Taxonomy" id="90262"/>
    <lineage>
        <taxon>Eukaryota</taxon>
        <taxon>Fungi</taxon>
        <taxon>Fungi incertae sedis</taxon>
        <taxon>Mucoromycota</taxon>
        <taxon>Mucoromycotina</taxon>
        <taxon>Mucoromycetes</taxon>
        <taxon>Mucorales</taxon>
        <taxon>Cunninghamellaceae</taxon>
        <taxon>Absidia</taxon>
    </lineage>
</organism>
<reference evidence="1 2" key="1">
    <citation type="submission" date="2016-07" db="EMBL/GenBank/DDBJ databases">
        <title>Pervasive Adenine N6-methylation of Active Genes in Fungi.</title>
        <authorList>
            <consortium name="DOE Joint Genome Institute"/>
            <person name="Mondo S.J."/>
            <person name="Dannebaum R.O."/>
            <person name="Kuo R.C."/>
            <person name="Labutti K."/>
            <person name="Haridas S."/>
            <person name="Kuo A."/>
            <person name="Salamov A."/>
            <person name="Ahrendt S.R."/>
            <person name="Lipzen A."/>
            <person name="Sullivan W."/>
            <person name="Andreopoulos W.B."/>
            <person name="Clum A."/>
            <person name="Lindquist E."/>
            <person name="Daum C."/>
            <person name="Ramamoorthy G.K."/>
            <person name="Gryganskyi A."/>
            <person name="Culley D."/>
            <person name="Magnuson J.K."/>
            <person name="James T.Y."/>
            <person name="O'Malley M.A."/>
            <person name="Stajich J.E."/>
            <person name="Spatafora J.W."/>
            <person name="Visel A."/>
            <person name="Grigoriev I.V."/>
        </authorList>
    </citation>
    <scope>NUCLEOTIDE SEQUENCE [LARGE SCALE GENOMIC DNA]</scope>
    <source>
        <strain evidence="1 2">NRRL 1336</strain>
    </source>
</reference>
<evidence type="ECO:0000313" key="2">
    <source>
        <dbReference type="Proteomes" id="UP000193560"/>
    </source>
</evidence>
<dbReference type="OrthoDB" id="10590762at2759"/>
<gene>
    <name evidence="1" type="ORF">BCR42DRAFT_403016</name>
</gene>
<proteinExistence type="predicted"/>
<accession>A0A1X2IYT7</accession>
<comment type="caution">
    <text evidence="1">The sequence shown here is derived from an EMBL/GenBank/DDBJ whole genome shotgun (WGS) entry which is preliminary data.</text>
</comment>
<dbReference type="AlphaFoldDB" id="A0A1X2IYT7"/>
<sequence>MKRPMEQRQKLPILAKICCKCPTSSPDSPTNFAARPKKVLRPVPITTASASPCLTVDPEKISSPASFVTGSDSPVKAAWSMETSPWAVTNLPSAGTTSPSLILTISPGTNSAASFVSQTPLRLTLHSGARDAMSALTALPAFRSSKNPIVAFASSKRTIPIKSSQSGGRPPPLETAIATMAAASITQDNGFHMKPRNIKMGFCSLDSRRLCPNFSIRDAASSSVRPSVVVCNRVKTSPGSIVDKSNLSLS</sequence>
<name>A0A1X2IYT7_9FUNG</name>
<evidence type="ECO:0000313" key="1">
    <source>
        <dbReference type="EMBL" id="ORZ24468.1"/>
    </source>
</evidence>
<dbReference type="EMBL" id="MCGE01000002">
    <property type="protein sequence ID" value="ORZ24468.1"/>
    <property type="molecule type" value="Genomic_DNA"/>
</dbReference>
<dbReference type="Proteomes" id="UP000193560">
    <property type="component" value="Unassembled WGS sequence"/>
</dbReference>
<protein>
    <submittedName>
        <fullName evidence="1">Uncharacterized protein</fullName>
    </submittedName>
</protein>
<keyword evidence="2" id="KW-1185">Reference proteome</keyword>